<feature type="domain" description="Nucleotidyl transferase" evidence="1">
    <location>
        <begin position="9"/>
        <end position="169"/>
    </location>
</feature>
<dbReference type="AlphaFoldDB" id="A0A6J5ZVU2"/>
<dbReference type="PANTHER" id="PTHR47183:SF1">
    <property type="entry name" value="GLUCOSE-1-PHOSPHATE CYTIDYLYLTRANSFERASE"/>
    <property type="match status" value="1"/>
</dbReference>
<sequence length="238" mass="25746">MATETTPVLILCGGRGTRLQNQRETIPKALVEVGGKPIVWHIIHCYVAAGFREIVLLTGYLAEQIEAFVSGSDWPEGVSVSCLQTGLDTPTGGRVAAAADLLGDRTFCLTYGDGLSDVDLRTLLAEHEQSGAAVSLTAVQPELPFGILELDGDSVAGFEEKPRATEWINGGFMCAGPELLQELDGDSVLERNPLQTLAAAGKLRAHRHHGFWACMDTYKETLMLNDLYDSGSAPWRCW</sequence>
<dbReference type="InterPro" id="IPR005835">
    <property type="entry name" value="NTP_transferase_dom"/>
</dbReference>
<accession>A0A6J5ZVU2</accession>
<dbReference type="InterPro" id="IPR029044">
    <property type="entry name" value="Nucleotide-diphossugar_trans"/>
</dbReference>
<evidence type="ECO:0000259" key="1">
    <source>
        <dbReference type="Pfam" id="PF00483"/>
    </source>
</evidence>
<gene>
    <name evidence="2" type="ORF">UFOPK3547_01282</name>
</gene>
<evidence type="ECO:0000313" key="2">
    <source>
        <dbReference type="EMBL" id="CAB4346205.1"/>
    </source>
</evidence>
<dbReference type="Gene3D" id="3.90.550.10">
    <property type="entry name" value="Spore Coat Polysaccharide Biosynthesis Protein SpsA, Chain A"/>
    <property type="match status" value="1"/>
</dbReference>
<dbReference type="PANTHER" id="PTHR47183">
    <property type="entry name" value="GLUCOSE-1-PHOSPHATE CYTIDYLYLTRANSFERASE-RELATED"/>
    <property type="match status" value="1"/>
</dbReference>
<proteinExistence type="predicted"/>
<name>A0A6J5ZVU2_9ZZZZ</name>
<reference evidence="2" key="1">
    <citation type="submission" date="2020-05" db="EMBL/GenBank/DDBJ databases">
        <authorList>
            <person name="Chiriac C."/>
            <person name="Salcher M."/>
            <person name="Ghai R."/>
            <person name="Kavagutti S V."/>
        </authorList>
    </citation>
    <scope>NUCLEOTIDE SEQUENCE</scope>
</reference>
<dbReference type="GO" id="GO:0047343">
    <property type="term" value="F:glucose-1-phosphate cytidylyltransferase activity"/>
    <property type="evidence" value="ECO:0007669"/>
    <property type="project" value="InterPro"/>
</dbReference>
<protein>
    <submittedName>
        <fullName evidence="2">Unannotated protein</fullName>
    </submittedName>
</protein>
<dbReference type="SUPFAM" id="SSF53448">
    <property type="entry name" value="Nucleotide-diphospho-sugar transferases"/>
    <property type="match status" value="1"/>
</dbReference>
<dbReference type="Pfam" id="PF00483">
    <property type="entry name" value="NTP_transferase"/>
    <property type="match status" value="1"/>
</dbReference>
<dbReference type="EMBL" id="CAESAN010000117">
    <property type="protein sequence ID" value="CAB4346205.1"/>
    <property type="molecule type" value="Genomic_DNA"/>
</dbReference>
<organism evidence="2">
    <name type="scientific">freshwater metagenome</name>
    <dbReference type="NCBI Taxonomy" id="449393"/>
    <lineage>
        <taxon>unclassified sequences</taxon>
        <taxon>metagenomes</taxon>
        <taxon>ecological metagenomes</taxon>
    </lineage>
</organism>
<dbReference type="InterPro" id="IPR013446">
    <property type="entry name" value="G1P_cyt_trans-like"/>
</dbReference>